<evidence type="ECO:0000256" key="1">
    <source>
        <dbReference type="ARBA" id="ARBA00022603"/>
    </source>
</evidence>
<dbReference type="InterPro" id="IPR036390">
    <property type="entry name" value="WH_DNA-bd_sf"/>
</dbReference>
<evidence type="ECO:0000313" key="6">
    <source>
        <dbReference type="Proteomes" id="UP000765509"/>
    </source>
</evidence>
<dbReference type="Proteomes" id="UP000765509">
    <property type="component" value="Unassembled WGS sequence"/>
</dbReference>
<evidence type="ECO:0000256" key="3">
    <source>
        <dbReference type="ARBA" id="ARBA00022691"/>
    </source>
</evidence>
<feature type="domain" description="O-methyltransferase C-terminal" evidence="4">
    <location>
        <begin position="266"/>
        <end position="428"/>
    </location>
</feature>
<dbReference type="EMBL" id="AVOT02011667">
    <property type="protein sequence ID" value="MBW0492604.1"/>
    <property type="molecule type" value="Genomic_DNA"/>
</dbReference>
<dbReference type="Gene3D" id="1.10.10.10">
    <property type="entry name" value="Winged helix-like DNA-binding domain superfamily/Winged helix DNA-binding domain"/>
    <property type="match status" value="1"/>
</dbReference>
<proteinExistence type="predicted"/>
<protein>
    <recommendedName>
        <fullName evidence="4">O-methyltransferase C-terminal domain-containing protein</fullName>
    </recommendedName>
</protein>
<name>A0A9Q3CX81_9BASI</name>
<evidence type="ECO:0000256" key="2">
    <source>
        <dbReference type="ARBA" id="ARBA00022679"/>
    </source>
</evidence>
<keyword evidence="2" id="KW-0808">Transferase</keyword>
<accession>A0A9Q3CX81</accession>
<gene>
    <name evidence="5" type="ORF">O181_032319</name>
</gene>
<dbReference type="InterPro" id="IPR001077">
    <property type="entry name" value="COMT_C"/>
</dbReference>
<dbReference type="Gene3D" id="3.40.50.150">
    <property type="entry name" value="Vaccinia Virus protein VP39"/>
    <property type="match status" value="1"/>
</dbReference>
<keyword evidence="3" id="KW-0949">S-adenosyl-L-methionine</keyword>
<dbReference type="Pfam" id="PF00891">
    <property type="entry name" value="Methyltransf_2"/>
    <property type="match status" value="1"/>
</dbReference>
<dbReference type="CDD" id="cd02440">
    <property type="entry name" value="AdoMet_MTases"/>
    <property type="match status" value="1"/>
</dbReference>
<organism evidence="5 6">
    <name type="scientific">Austropuccinia psidii MF-1</name>
    <dbReference type="NCBI Taxonomy" id="1389203"/>
    <lineage>
        <taxon>Eukaryota</taxon>
        <taxon>Fungi</taxon>
        <taxon>Dikarya</taxon>
        <taxon>Basidiomycota</taxon>
        <taxon>Pucciniomycotina</taxon>
        <taxon>Pucciniomycetes</taxon>
        <taxon>Pucciniales</taxon>
        <taxon>Sphaerophragmiaceae</taxon>
        <taxon>Austropuccinia</taxon>
    </lineage>
</organism>
<dbReference type="SUPFAM" id="SSF53335">
    <property type="entry name" value="S-adenosyl-L-methionine-dependent methyltransferases"/>
    <property type="match status" value="1"/>
</dbReference>
<dbReference type="GO" id="GO:0032259">
    <property type="term" value="P:methylation"/>
    <property type="evidence" value="ECO:0007669"/>
    <property type="project" value="UniProtKB-KW"/>
</dbReference>
<dbReference type="InterPro" id="IPR029063">
    <property type="entry name" value="SAM-dependent_MTases_sf"/>
</dbReference>
<dbReference type="PANTHER" id="PTHR43712:SF2">
    <property type="entry name" value="O-METHYLTRANSFERASE CICE"/>
    <property type="match status" value="1"/>
</dbReference>
<dbReference type="InterPro" id="IPR016461">
    <property type="entry name" value="COMT-like"/>
</dbReference>
<dbReference type="OrthoDB" id="2410195at2759"/>
<keyword evidence="6" id="KW-1185">Reference proteome</keyword>
<dbReference type="SUPFAM" id="SSF46785">
    <property type="entry name" value="Winged helix' DNA-binding domain"/>
    <property type="match status" value="1"/>
</dbReference>
<comment type="caution">
    <text evidence="5">The sequence shown here is derived from an EMBL/GenBank/DDBJ whole genome shotgun (WGS) entry which is preliminary data.</text>
</comment>
<dbReference type="PROSITE" id="PS51683">
    <property type="entry name" value="SAM_OMT_II"/>
    <property type="match status" value="1"/>
</dbReference>
<keyword evidence="1" id="KW-0489">Methyltransferase</keyword>
<dbReference type="InterPro" id="IPR036388">
    <property type="entry name" value="WH-like_DNA-bd_sf"/>
</dbReference>
<dbReference type="AlphaFoldDB" id="A0A9Q3CX81"/>
<reference evidence="5" key="1">
    <citation type="submission" date="2021-03" db="EMBL/GenBank/DDBJ databases">
        <title>Draft genome sequence of rust myrtle Austropuccinia psidii MF-1, a brazilian biotype.</title>
        <authorList>
            <person name="Quecine M.C."/>
            <person name="Pachon D.M.R."/>
            <person name="Bonatelli M.L."/>
            <person name="Correr F.H."/>
            <person name="Franceschini L.M."/>
            <person name="Leite T.F."/>
            <person name="Margarido G.R.A."/>
            <person name="Almeida C.A."/>
            <person name="Ferrarezi J.A."/>
            <person name="Labate C.A."/>
        </authorList>
    </citation>
    <scope>NUCLEOTIDE SEQUENCE</scope>
    <source>
        <strain evidence="5">MF-1</strain>
    </source>
</reference>
<evidence type="ECO:0000259" key="4">
    <source>
        <dbReference type="Pfam" id="PF00891"/>
    </source>
</evidence>
<sequence length="455" mass="50489">MPNSQAQKLVALIAQAVNDVEADTASQLSGKVTSDLNQPIVAPEDDLEANPTRVKALRTLQAATHQLLATLLPAGFQILQTHFSVLQTATLDVVIKTKIADLIHAIDPNSSNGGVHVNVLAEKAGMDPTQLSQILRFLAIRNIFCELTENHWANNRLSFPLRSESKNSVINFLGHARDDIALPGLVELPKRVLKKVDSVAPGDDDYETPWQAYHKWKGDVFEFWRSTEGGWQAERFGKAMIEGSSALGLGDAHYKGFPWKNLPPNGTLIDVGGGIGAASYGLAGYLPDWKIVIQDRPEVIKHGKAHYQKLGSTANIEFEQHDFFAPQPEHRIQAADVYFLRHVLHDWPELECLKILMLLRQAAKPSTRLLICETKLEPPVTEKGSVIFANEGMATAVSHNVDLTMMLVVKAKERSTKEYAELFEKSGWKLENVVPLMNMVDKYIFQGAPNPEWKA</sequence>
<evidence type="ECO:0000313" key="5">
    <source>
        <dbReference type="EMBL" id="MBW0492604.1"/>
    </source>
</evidence>
<dbReference type="GO" id="GO:0008171">
    <property type="term" value="F:O-methyltransferase activity"/>
    <property type="evidence" value="ECO:0007669"/>
    <property type="project" value="InterPro"/>
</dbReference>
<dbReference type="PANTHER" id="PTHR43712">
    <property type="entry name" value="PUTATIVE (AFU_ORTHOLOGUE AFUA_4G14580)-RELATED"/>
    <property type="match status" value="1"/>
</dbReference>